<feature type="region of interest" description="Disordered" evidence="2">
    <location>
        <begin position="35"/>
        <end position="129"/>
    </location>
</feature>
<dbReference type="PANTHER" id="PTHR23148:SF0">
    <property type="entry name" value="SERINE_ARGININE REPETITIVE MATRIX PROTEIN 1"/>
    <property type="match status" value="1"/>
</dbReference>
<dbReference type="SMART" id="SM00311">
    <property type="entry name" value="PWI"/>
    <property type="match status" value="1"/>
</dbReference>
<dbReference type="InterPro" id="IPR052225">
    <property type="entry name" value="Ser/Arg_repetitive_matrix"/>
</dbReference>
<feature type="compositionally biased region" description="Polar residues" evidence="2">
    <location>
        <begin position="168"/>
        <end position="188"/>
    </location>
</feature>
<evidence type="ECO:0000256" key="1">
    <source>
        <dbReference type="ARBA" id="ARBA00022664"/>
    </source>
</evidence>
<proteinExistence type="predicted"/>
<sequence>METLQLAQMLADLSDLDAAEPRAAHALVTANATVTTATSTTSSTTVQQTEVTTTSSSSAQIPANPPQHRRVSSSSALSPGSSVPRNGGTSTPFDSYLGRRLLTPPITRSSSSHGSMPGTPHGNDTDSDVDRASSLIALYDLRAKLKQYNDNNSLRQAREKVAALSGRQLHQQSPHSSGDNLAGASSTSPPNPPPIARRHSQYTFPRSWIAGRIADILGNDDDVVVELCCNLIESARHPDIKSLQIQLTGFLESQTPEFCKELWTLLLSAQSSPQGIPRELLEAKKMELIQEKIEAEKAADEARRKRSEVGRFDRDRPPRGGDRGDSWRGGAGGGRRGNDSRRGRRSFRGNDGSVGGGGQGGRGGDRDQTPLGRGRGNFRSDRGDGFRSAQHDLYVPNDRRVRGNDRRGDYHRRQSTSRTFWLFILSLSLSVRISIPLSVASSSPRPGYRSQCQWRQAVAVATSDAT</sequence>
<dbReference type="Pfam" id="PF01480">
    <property type="entry name" value="PWI"/>
    <property type="match status" value="1"/>
</dbReference>
<feature type="region of interest" description="Disordered" evidence="2">
    <location>
        <begin position="296"/>
        <end position="389"/>
    </location>
</feature>
<dbReference type="eggNOG" id="KOG2146">
    <property type="taxonomic scope" value="Eukaryota"/>
</dbReference>
<dbReference type="PROSITE" id="PS51025">
    <property type="entry name" value="PWI"/>
    <property type="match status" value="1"/>
</dbReference>
<feature type="region of interest" description="Disordered" evidence="2">
    <location>
        <begin position="163"/>
        <end position="199"/>
    </location>
</feature>
<gene>
    <name evidence="4" type="ORF">HMPREF1624_01108</name>
</gene>
<protein>
    <recommendedName>
        <fullName evidence="3">PWI domain-containing protein</fullName>
    </recommendedName>
</protein>
<dbReference type="InterPro" id="IPR002483">
    <property type="entry name" value="PWI_dom"/>
</dbReference>
<feature type="compositionally biased region" description="Low complexity" evidence="2">
    <location>
        <begin position="72"/>
        <end position="82"/>
    </location>
</feature>
<dbReference type="AlphaFoldDB" id="U7Q7T5"/>
<dbReference type="GO" id="GO:0006397">
    <property type="term" value="P:mRNA processing"/>
    <property type="evidence" value="ECO:0007669"/>
    <property type="project" value="UniProtKB-KW"/>
</dbReference>
<organism evidence="4 5">
    <name type="scientific">Sporothrix schenckii (strain ATCC 58251 / de Perez 2211183)</name>
    <name type="common">Rose-picker's disease fungus</name>
    <dbReference type="NCBI Taxonomy" id="1391915"/>
    <lineage>
        <taxon>Eukaryota</taxon>
        <taxon>Fungi</taxon>
        <taxon>Dikarya</taxon>
        <taxon>Ascomycota</taxon>
        <taxon>Pezizomycotina</taxon>
        <taxon>Sordariomycetes</taxon>
        <taxon>Sordariomycetidae</taxon>
        <taxon>Ophiostomatales</taxon>
        <taxon>Ophiostomataceae</taxon>
        <taxon>Sporothrix</taxon>
    </lineage>
</organism>
<dbReference type="InterPro" id="IPR036483">
    <property type="entry name" value="PWI_dom_sf"/>
</dbReference>
<dbReference type="GO" id="GO:0048024">
    <property type="term" value="P:regulation of mRNA splicing, via spliceosome"/>
    <property type="evidence" value="ECO:0007669"/>
    <property type="project" value="TreeGrafter"/>
</dbReference>
<dbReference type="SUPFAM" id="SSF101233">
    <property type="entry name" value="PWI domain"/>
    <property type="match status" value="1"/>
</dbReference>
<dbReference type="GO" id="GO:0005681">
    <property type="term" value="C:spliceosomal complex"/>
    <property type="evidence" value="ECO:0007669"/>
    <property type="project" value="TreeGrafter"/>
</dbReference>
<keyword evidence="1" id="KW-0507">mRNA processing</keyword>
<accession>U7Q7T5</accession>
<dbReference type="Proteomes" id="UP000018087">
    <property type="component" value="Unassembled WGS sequence"/>
</dbReference>
<feature type="compositionally biased region" description="Low complexity" evidence="2">
    <location>
        <begin position="35"/>
        <end position="60"/>
    </location>
</feature>
<feature type="compositionally biased region" description="Gly residues" evidence="2">
    <location>
        <begin position="352"/>
        <end position="362"/>
    </location>
</feature>
<keyword evidence="5" id="KW-1185">Reference proteome</keyword>
<dbReference type="Gene3D" id="1.20.1390.10">
    <property type="entry name" value="PWI domain"/>
    <property type="match status" value="1"/>
</dbReference>
<dbReference type="PANTHER" id="PTHR23148">
    <property type="entry name" value="SERINE/ARGININE REGULATED NUCLEAR MATRIX PROTEIN"/>
    <property type="match status" value="1"/>
</dbReference>
<evidence type="ECO:0000256" key="2">
    <source>
        <dbReference type="SAM" id="MobiDB-lite"/>
    </source>
</evidence>
<dbReference type="GO" id="GO:0003723">
    <property type="term" value="F:RNA binding"/>
    <property type="evidence" value="ECO:0007669"/>
    <property type="project" value="TreeGrafter"/>
</dbReference>
<feature type="compositionally biased region" description="Polar residues" evidence="2">
    <location>
        <begin position="83"/>
        <end position="93"/>
    </location>
</feature>
<evidence type="ECO:0000313" key="4">
    <source>
        <dbReference type="EMBL" id="ERT02806.1"/>
    </source>
</evidence>
<dbReference type="EMBL" id="KI440842">
    <property type="protein sequence ID" value="ERT02806.1"/>
    <property type="molecule type" value="Genomic_DNA"/>
</dbReference>
<feature type="domain" description="PWI" evidence="3">
    <location>
        <begin position="192"/>
        <end position="283"/>
    </location>
</feature>
<dbReference type="STRING" id="1391915.U7Q7T5"/>
<evidence type="ECO:0000313" key="5">
    <source>
        <dbReference type="Proteomes" id="UP000018087"/>
    </source>
</evidence>
<evidence type="ECO:0000259" key="3">
    <source>
        <dbReference type="PROSITE" id="PS51025"/>
    </source>
</evidence>
<dbReference type="HOGENOM" id="CLU_586853_0_0_1"/>
<reference evidence="5" key="1">
    <citation type="journal article" date="2014" name="Genome Announc.">
        <title>Genome sequence of the pathogenic fungus Sporothrix schenckii (ATCC 58251).</title>
        <authorList>
            <person name="Cuomo C.A."/>
            <person name="Rodriguez-Del Valle N."/>
            <person name="Perez-Sanchez L."/>
            <person name="Abouelleil A."/>
            <person name="Goldberg J."/>
            <person name="Young S."/>
            <person name="Zeng Q."/>
            <person name="Birren B.W."/>
        </authorList>
    </citation>
    <scope>NUCLEOTIDE SEQUENCE [LARGE SCALE GENOMIC DNA]</scope>
    <source>
        <strain evidence="5">ATCC 58251 / de Perez 2211183</strain>
    </source>
</reference>
<dbReference type="OrthoDB" id="3519533at2759"/>
<feature type="compositionally biased region" description="Basic and acidic residues" evidence="2">
    <location>
        <begin position="296"/>
        <end position="326"/>
    </location>
</feature>
<name>U7Q7T5_SPOS1</name>